<gene>
    <name evidence="8" type="ORF">C7450_105282</name>
</gene>
<feature type="transmembrane region" description="Helical" evidence="7">
    <location>
        <begin position="288"/>
        <end position="309"/>
    </location>
</feature>
<reference evidence="8 9" key="1">
    <citation type="submission" date="2018-05" db="EMBL/GenBank/DDBJ databases">
        <title>Genomic Encyclopedia of Type Strains, Phase IV (KMG-IV): sequencing the most valuable type-strain genomes for metagenomic binning, comparative biology and taxonomic classification.</title>
        <authorList>
            <person name="Goeker M."/>
        </authorList>
    </citation>
    <scope>NUCLEOTIDE SEQUENCE [LARGE SCALE GENOMIC DNA]</scope>
    <source>
        <strain evidence="8 9">DSM 6462</strain>
    </source>
</reference>
<keyword evidence="2" id="KW-0813">Transport</keyword>
<keyword evidence="6 7" id="KW-0472">Membrane</keyword>
<dbReference type="EMBL" id="QJJK01000005">
    <property type="protein sequence ID" value="PXW58933.1"/>
    <property type="molecule type" value="Genomic_DNA"/>
</dbReference>
<feature type="transmembrane region" description="Helical" evidence="7">
    <location>
        <begin position="95"/>
        <end position="119"/>
    </location>
</feature>
<dbReference type="Pfam" id="PF03547">
    <property type="entry name" value="Mem_trans"/>
    <property type="match status" value="1"/>
</dbReference>
<feature type="transmembrane region" description="Helical" evidence="7">
    <location>
        <begin position="125"/>
        <end position="145"/>
    </location>
</feature>
<dbReference type="PANTHER" id="PTHR36838">
    <property type="entry name" value="AUXIN EFFLUX CARRIER FAMILY PROTEIN"/>
    <property type="match status" value="1"/>
</dbReference>
<feature type="transmembrane region" description="Helical" evidence="7">
    <location>
        <begin position="198"/>
        <end position="216"/>
    </location>
</feature>
<sequence>MQTVLATVFPVFALIALGFGAAKVNILAPQSTDVLNRFVIYLALPAMLFRAMVGTDWAMLGNGPYILSFGGGMIATFALMMLFSMRSRASLADRAVNALAASYPNTGYMGLPLALMAFGAPSLPAAAVAMLMTTCVIFGIAIVFIEMDRATTPSLAHTLAKVAWGLLKNPLMLSPVLGAAYSASGIGLPVAIDRFLELLGGSASPCALVTIGLFLAERQTVVPHGGVWGVVLLKLFVQPAITGFLAFRVFELPPIWASTALLLSALPIGTGPFMLAKYYRLDAGVTSRAILLTTLGSVVTTALLVAWLVP</sequence>
<dbReference type="GO" id="GO:0055085">
    <property type="term" value="P:transmembrane transport"/>
    <property type="evidence" value="ECO:0007669"/>
    <property type="project" value="InterPro"/>
</dbReference>
<feature type="transmembrane region" description="Helical" evidence="7">
    <location>
        <begin position="255"/>
        <end position="276"/>
    </location>
</feature>
<evidence type="ECO:0000313" key="9">
    <source>
        <dbReference type="Proteomes" id="UP000248021"/>
    </source>
</evidence>
<feature type="transmembrane region" description="Helical" evidence="7">
    <location>
        <begin position="65"/>
        <end position="83"/>
    </location>
</feature>
<comment type="subcellular location">
    <subcellularLocation>
        <location evidence="1">Membrane</location>
        <topology evidence="1">Multi-pass membrane protein</topology>
    </subcellularLocation>
</comment>
<keyword evidence="4 7" id="KW-0812">Transmembrane</keyword>
<evidence type="ECO:0000256" key="1">
    <source>
        <dbReference type="ARBA" id="ARBA00004141"/>
    </source>
</evidence>
<feature type="transmembrane region" description="Helical" evidence="7">
    <location>
        <begin position="171"/>
        <end position="192"/>
    </location>
</feature>
<evidence type="ECO:0000256" key="2">
    <source>
        <dbReference type="ARBA" id="ARBA00022448"/>
    </source>
</evidence>
<evidence type="ECO:0000313" key="8">
    <source>
        <dbReference type="EMBL" id="PXW58933.1"/>
    </source>
</evidence>
<feature type="transmembrane region" description="Helical" evidence="7">
    <location>
        <begin position="6"/>
        <end position="26"/>
    </location>
</feature>
<dbReference type="AlphaFoldDB" id="A0A2V3U6T1"/>
<evidence type="ECO:0000256" key="6">
    <source>
        <dbReference type="ARBA" id="ARBA00023136"/>
    </source>
</evidence>
<keyword evidence="5 7" id="KW-1133">Transmembrane helix</keyword>
<feature type="transmembrane region" description="Helical" evidence="7">
    <location>
        <begin position="38"/>
        <end position="59"/>
    </location>
</feature>
<protein>
    <recommendedName>
        <fullName evidence="10">Malonate transporter</fullName>
    </recommendedName>
</protein>
<dbReference type="PANTHER" id="PTHR36838:SF3">
    <property type="entry name" value="TRANSPORTER AUXIN EFFLUX CARRIER EC FAMILY"/>
    <property type="match status" value="1"/>
</dbReference>
<feature type="transmembrane region" description="Helical" evidence="7">
    <location>
        <begin position="228"/>
        <end position="249"/>
    </location>
</feature>
<evidence type="ECO:0008006" key="10">
    <source>
        <dbReference type="Google" id="ProtNLM"/>
    </source>
</evidence>
<dbReference type="Proteomes" id="UP000248021">
    <property type="component" value="Unassembled WGS sequence"/>
</dbReference>
<keyword evidence="3" id="KW-1003">Cell membrane</keyword>
<evidence type="ECO:0000256" key="7">
    <source>
        <dbReference type="SAM" id="Phobius"/>
    </source>
</evidence>
<comment type="caution">
    <text evidence="8">The sequence shown here is derived from an EMBL/GenBank/DDBJ whole genome shotgun (WGS) entry which is preliminary data.</text>
</comment>
<dbReference type="RefSeq" id="WP_210206438.1">
    <property type="nucleotide sequence ID" value="NZ_CAKNFM010000006.1"/>
</dbReference>
<dbReference type="InterPro" id="IPR004776">
    <property type="entry name" value="Mem_transp_PIN-like"/>
</dbReference>
<accession>A0A2V3U6T1</accession>
<evidence type="ECO:0000256" key="4">
    <source>
        <dbReference type="ARBA" id="ARBA00022692"/>
    </source>
</evidence>
<proteinExistence type="predicted"/>
<name>A0A2V3U6T1_9HYPH</name>
<organism evidence="8 9">
    <name type="scientific">Chelatococcus asaccharovorans</name>
    <dbReference type="NCBI Taxonomy" id="28210"/>
    <lineage>
        <taxon>Bacteria</taxon>
        <taxon>Pseudomonadati</taxon>
        <taxon>Pseudomonadota</taxon>
        <taxon>Alphaproteobacteria</taxon>
        <taxon>Hyphomicrobiales</taxon>
        <taxon>Chelatococcaceae</taxon>
        <taxon>Chelatococcus</taxon>
    </lineage>
</organism>
<evidence type="ECO:0000256" key="3">
    <source>
        <dbReference type="ARBA" id="ARBA00022475"/>
    </source>
</evidence>
<keyword evidence="9" id="KW-1185">Reference proteome</keyword>
<evidence type="ECO:0000256" key="5">
    <source>
        <dbReference type="ARBA" id="ARBA00022989"/>
    </source>
</evidence>
<dbReference type="GO" id="GO:0016020">
    <property type="term" value="C:membrane"/>
    <property type="evidence" value="ECO:0007669"/>
    <property type="project" value="UniProtKB-SubCell"/>
</dbReference>